<evidence type="ECO:0000313" key="1">
    <source>
        <dbReference type="EMBL" id="KAK9708545.1"/>
    </source>
</evidence>
<name>A0ABR2VWY2_9FUNG</name>
<evidence type="ECO:0000313" key="2">
    <source>
        <dbReference type="Proteomes" id="UP001479436"/>
    </source>
</evidence>
<protein>
    <submittedName>
        <fullName evidence="1">Uncharacterized protein</fullName>
    </submittedName>
</protein>
<dbReference type="EMBL" id="JASJQH010007476">
    <property type="protein sequence ID" value="KAK9708545.1"/>
    <property type="molecule type" value="Genomic_DNA"/>
</dbReference>
<reference evidence="1 2" key="1">
    <citation type="submission" date="2023-04" db="EMBL/GenBank/DDBJ databases">
        <title>Genome of Basidiobolus ranarum AG-B5.</title>
        <authorList>
            <person name="Stajich J.E."/>
            <person name="Carter-House D."/>
            <person name="Gryganskyi A."/>
        </authorList>
    </citation>
    <scope>NUCLEOTIDE SEQUENCE [LARGE SCALE GENOMIC DNA]</scope>
    <source>
        <strain evidence="1 2">AG-B5</strain>
    </source>
</reference>
<keyword evidence="2" id="KW-1185">Reference proteome</keyword>
<proteinExistence type="predicted"/>
<gene>
    <name evidence="1" type="ORF">K7432_009581</name>
</gene>
<dbReference type="Proteomes" id="UP001479436">
    <property type="component" value="Unassembled WGS sequence"/>
</dbReference>
<organism evidence="1 2">
    <name type="scientific">Basidiobolus ranarum</name>
    <dbReference type="NCBI Taxonomy" id="34480"/>
    <lineage>
        <taxon>Eukaryota</taxon>
        <taxon>Fungi</taxon>
        <taxon>Fungi incertae sedis</taxon>
        <taxon>Zoopagomycota</taxon>
        <taxon>Entomophthoromycotina</taxon>
        <taxon>Basidiobolomycetes</taxon>
        <taxon>Basidiobolales</taxon>
        <taxon>Basidiobolaceae</taxon>
        <taxon>Basidiobolus</taxon>
    </lineage>
</organism>
<accession>A0ABR2VWY2</accession>
<comment type="caution">
    <text evidence="1">The sequence shown here is derived from an EMBL/GenBank/DDBJ whole genome shotgun (WGS) entry which is preliminary data.</text>
</comment>
<sequence>MLQSVIKRVTQPRIINIGGGGGVGSLSLVQGVKKAAIPFTLCERDPSKDHRPQGYRILINGNGHEALKK</sequence>
<dbReference type="InterPro" id="IPR036188">
    <property type="entry name" value="FAD/NAD-bd_sf"/>
</dbReference>
<dbReference type="Gene3D" id="3.50.50.60">
    <property type="entry name" value="FAD/NAD(P)-binding domain"/>
    <property type="match status" value="1"/>
</dbReference>